<keyword evidence="2 6" id="KW-0812">Transmembrane</keyword>
<evidence type="ECO:0000259" key="7">
    <source>
        <dbReference type="Pfam" id="PF06305"/>
    </source>
</evidence>
<feature type="transmembrane region" description="Helical" evidence="6">
    <location>
        <begin position="41"/>
        <end position="60"/>
    </location>
</feature>
<protein>
    <submittedName>
        <fullName evidence="8">Integral membrane protein</fullName>
    </submittedName>
</protein>
<feature type="domain" description="Lipopolysaccharide assembly protein A" evidence="7">
    <location>
        <begin position="23"/>
        <end position="80"/>
    </location>
</feature>
<feature type="compositionally biased region" description="Low complexity" evidence="5">
    <location>
        <begin position="109"/>
        <end position="119"/>
    </location>
</feature>
<dbReference type="InterPro" id="IPR010445">
    <property type="entry name" value="LapA_dom"/>
</dbReference>
<evidence type="ECO:0000256" key="6">
    <source>
        <dbReference type="SAM" id="Phobius"/>
    </source>
</evidence>
<evidence type="ECO:0000256" key="3">
    <source>
        <dbReference type="ARBA" id="ARBA00022989"/>
    </source>
</evidence>
<reference evidence="8 9" key="1">
    <citation type="submission" date="2023-07" db="EMBL/GenBank/DDBJ databases">
        <title>Sorghum-associated microbial communities from plants grown in Nebraska, USA.</title>
        <authorList>
            <person name="Schachtman D."/>
        </authorList>
    </citation>
    <scope>NUCLEOTIDE SEQUENCE [LARGE SCALE GENOMIC DNA]</scope>
    <source>
        <strain evidence="8 9">4256</strain>
    </source>
</reference>
<keyword evidence="4 6" id="KW-0472">Membrane</keyword>
<gene>
    <name evidence="8" type="ORF">J2W40_001753</name>
</gene>
<dbReference type="EMBL" id="JAVDWV010000007">
    <property type="protein sequence ID" value="MDR7154935.1"/>
    <property type="molecule type" value="Genomic_DNA"/>
</dbReference>
<evidence type="ECO:0000256" key="2">
    <source>
        <dbReference type="ARBA" id="ARBA00022692"/>
    </source>
</evidence>
<evidence type="ECO:0000313" key="9">
    <source>
        <dbReference type="Proteomes" id="UP001267638"/>
    </source>
</evidence>
<evidence type="ECO:0000256" key="5">
    <source>
        <dbReference type="SAM" id="MobiDB-lite"/>
    </source>
</evidence>
<dbReference type="Proteomes" id="UP001267638">
    <property type="component" value="Unassembled WGS sequence"/>
</dbReference>
<feature type="region of interest" description="Disordered" evidence="5">
    <location>
        <begin position="109"/>
        <end position="135"/>
    </location>
</feature>
<sequence length="135" mass="14146">MQFLRTAFWVVIAVALAFFCMANYVPVTVRLWGDLVMETKLPVLLIGAYLLGALPFWIVARATRWRLKRRLDSTERALAAVTTPPVPPLAPASPVETAAVAAEPAPAAPAAAGPALTPVTPTPSPPSPLSPAGPA</sequence>
<keyword evidence="1" id="KW-1003">Cell membrane</keyword>
<feature type="compositionally biased region" description="Pro residues" evidence="5">
    <location>
        <begin position="120"/>
        <end position="135"/>
    </location>
</feature>
<dbReference type="RefSeq" id="WP_310223667.1">
    <property type="nucleotide sequence ID" value="NZ_JAVDWV010000007.1"/>
</dbReference>
<dbReference type="Pfam" id="PF06305">
    <property type="entry name" value="LapA_dom"/>
    <property type="match status" value="1"/>
</dbReference>
<proteinExistence type="predicted"/>
<evidence type="ECO:0000313" key="8">
    <source>
        <dbReference type="EMBL" id="MDR7154935.1"/>
    </source>
</evidence>
<keyword evidence="3 6" id="KW-1133">Transmembrane helix</keyword>
<accession>A0ABU1X024</accession>
<keyword evidence="9" id="KW-1185">Reference proteome</keyword>
<evidence type="ECO:0000256" key="4">
    <source>
        <dbReference type="ARBA" id="ARBA00023136"/>
    </source>
</evidence>
<feature type="transmembrane region" description="Helical" evidence="6">
    <location>
        <begin position="7"/>
        <end position="29"/>
    </location>
</feature>
<organism evidence="8 9">
    <name type="scientific">Sphingobium xenophagum</name>
    <dbReference type="NCBI Taxonomy" id="121428"/>
    <lineage>
        <taxon>Bacteria</taxon>
        <taxon>Pseudomonadati</taxon>
        <taxon>Pseudomonadota</taxon>
        <taxon>Alphaproteobacteria</taxon>
        <taxon>Sphingomonadales</taxon>
        <taxon>Sphingomonadaceae</taxon>
        <taxon>Sphingobium</taxon>
    </lineage>
</organism>
<evidence type="ECO:0000256" key="1">
    <source>
        <dbReference type="ARBA" id="ARBA00022475"/>
    </source>
</evidence>
<name>A0ABU1X024_SPHXE</name>
<comment type="caution">
    <text evidence="8">The sequence shown here is derived from an EMBL/GenBank/DDBJ whole genome shotgun (WGS) entry which is preliminary data.</text>
</comment>